<reference evidence="6" key="1">
    <citation type="submission" date="2020-11" db="EMBL/GenBank/DDBJ databases">
        <authorList>
            <person name="Tran Van P."/>
        </authorList>
    </citation>
    <scope>NUCLEOTIDE SEQUENCE</scope>
</reference>
<dbReference type="InterPro" id="IPR051940">
    <property type="entry name" value="Chitin_bind-dev_reg"/>
</dbReference>
<name>A0A7R8W4F5_9CRUS</name>
<proteinExistence type="predicted"/>
<dbReference type="Pfam" id="PF01607">
    <property type="entry name" value="CBM_14"/>
    <property type="match status" value="2"/>
</dbReference>
<dbReference type="GO" id="GO:0005576">
    <property type="term" value="C:extracellular region"/>
    <property type="evidence" value="ECO:0007669"/>
    <property type="project" value="InterPro"/>
</dbReference>
<dbReference type="InterPro" id="IPR002557">
    <property type="entry name" value="Chitin-bd_dom"/>
</dbReference>
<dbReference type="PANTHER" id="PTHR23301">
    <property type="entry name" value="CHITIN BINDING PERITROPHIN-A"/>
    <property type="match status" value="1"/>
</dbReference>
<evidence type="ECO:0000256" key="2">
    <source>
        <dbReference type="ARBA" id="ARBA00022729"/>
    </source>
</evidence>
<dbReference type="SUPFAM" id="SSF57625">
    <property type="entry name" value="Invertebrate chitin-binding proteins"/>
    <property type="match status" value="3"/>
</dbReference>
<dbReference type="PANTHER" id="PTHR23301:SF0">
    <property type="entry name" value="CHITIN-BINDING TYPE-2 DOMAIN-CONTAINING PROTEIN-RELATED"/>
    <property type="match status" value="1"/>
</dbReference>
<sequence>MAENGTETTISTTVDTTVADTETTVDSTTAIPSCGSGECESIGFFRAPDSCTKFYRCLAFHDIPGFSKFDFECPDGTHFDPTLNVCNFPVLMSPPCNESAPSCDTTVPRIATPAQVDYEPVQTPREYEPVTELPPVSLESHNKNGSFQIQCETGMFHRHPVFCDQYYTCRLHLLDIKVMVEKCPNEGRYDESTQRCLPPRSENDDSECLLTASVQDVAELRGKRSIAEASNSFAHPQEIFNGDLFQCHEPGFYSFEGGCTRFYKCSRSNATSAHLEVELLACPSGYSFVSQSRRCEPQSIADTDDTCSRHMDTAILSLTTLVLTPDEVLNTPRIPVSYVPFYFGS</sequence>
<evidence type="ECO:0000256" key="3">
    <source>
        <dbReference type="ARBA" id="ARBA00022737"/>
    </source>
</evidence>
<keyword evidence="2" id="KW-0732">Signal</keyword>
<evidence type="ECO:0000256" key="5">
    <source>
        <dbReference type="ARBA" id="ARBA00023180"/>
    </source>
</evidence>
<dbReference type="OrthoDB" id="76388at2759"/>
<dbReference type="InterPro" id="IPR036508">
    <property type="entry name" value="Chitin-bd_dom_sf"/>
</dbReference>
<evidence type="ECO:0000313" key="6">
    <source>
        <dbReference type="EMBL" id="CAD7222906.1"/>
    </source>
</evidence>
<organism evidence="6">
    <name type="scientific">Cyprideis torosa</name>
    <dbReference type="NCBI Taxonomy" id="163714"/>
    <lineage>
        <taxon>Eukaryota</taxon>
        <taxon>Metazoa</taxon>
        <taxon>Ecdysozoa</taxon>
        <taxon>Arthropoda</taxon>
        <taxon>Crustacea</taxon>
        <taxon>Oligostraca</taxon>
        <taxon>Ostracoda</taxon>
        <taxon>Podocopa</taxon>
        <taxon>Podocopida</taxon>
        <taxon>Cytherocopina</taxon>
        <taxon>Cytheroidea</taxon>
        <taxon>Cytherideidae</taxon>
        <taxon>Cyprideis</taxon>
    </lineage>
</organism>
<dbReference type="PROSITE" id="PS50940">
    <property type="entry name" value="CHIT_BIND_II"/>
    <property type="match status" value="3"/>
</dbReference>
<evidence type="ECO:0000256" key="4">
    <source>
        <dbReference type="ARBA" id="ARBA00023157"/>
    </source>
</evidence>
<dbReference type="Gene3D" id="2.170.140.10">
    <property type="entry name" value="Chitin binding domain"/>
    <property type="match status" value="3"/>
</dbReference>
<evidence type="ECO:0000256" key="1">
    <source>
        <dbReference type="ARBA" id="ARBA00022669"/>
    </source>
</evidence>
<keyword evidence="1" id="KW-0147">Chitin-binding</keyword>
<accession>A0A7R8W4F5</accession>
<keyword evidence="3" id="KW-0677">Repeat</keyword>
<dbReference type="EMBL" id="OB660120">
    <property type="protein sequence ID" value="CAD7222906.1"/>
    <property type="molecule type" value="Genomic_DNA"/>
</dbReference>
<protein>
    <submittedName>
        <fullName evidence="6">Uncharacterized protein</fullName>
    </submittedName>
</protein>
<keyword evidence="4" id="KW-1015">Disulfide bond</keyword>
<dbReference type="AlphaFoldDB" id="A0A7R8W4F5"/>
<gene>
    <name evidence="6" type="ORF">CTOB1V02_LOCUS902</name>
</gene>
<keyword evidence="5" id="KW-0325">Glycoprotein</keyword>
<dbReference type="SMART" id="SM00494">
    <property type="entry name" value="ChtBD2"/>
    <property type="match status" value="3"/>
</dbReference>
<dbReference type="GO" id="GO:0008061">
    <property type="term" value="F:chitin binding"/>
    <property type="evidence" value="ECO:0007669"/>
    <property type="project" value="UniProtKB-KW"/>
</dbReference>